<dbReference type="Gene3D" id="3.40.50.720">
    <property type="entry name" value="NAD(P)-binding Rossmann-like Domain"/>
    <property type="match status" value="1"/>
</dbReference>
<dbReference type="GO" id="GO:0016491">
    <property type="term" value="F:oxidoreductase activity"/>
    <property type="evidence" value="ECO:0007669"/>
    <property type="project" value="UniProtKB-KW"/>
</dbReference>
<dbReference type="InterPro" id="IPR020904">
    <property type="entry name" value="Sc_DH/Rdtase_CS"/>
</dbReference>
<name>A0A8J3GZ83_9RHOB</name>
<keyword evidence="5" id="KW-1185">Reference proteome</keyword>
<dbReference type="Proteomes" id="UP000626220">
    <property type="component" value="Unassembled WGS sequence"/>
</dbReference>
<evidence type="ECO:0000313" key="4">
    <source>
        <dbReference type="EMBL" id="GHF55184.1"/>
    </source>
</evidence>
<dbReference type="FunFam" id="3.40.50.720:FF:000173">
    <property type="entry name" value="3-oxoacyl-[acyl-carrier protein] reductase"/>
    <property type="match status" value="1"/>
</dbReference>
<dbReference type="SUPFAM" id="SSF51735">
    <property type="entry name" value="NAD(P)-binding Rossmann-fold domains"/>
    <property type="match status" value="1"/>
</dbReference>
<dbReference type="SMART" id="SM00822">
    <property type="entry name" value="PKS_KR"/>
    <property type="match status" value="1"/>
</dbReference>
<evidence type="ECO:0000256" key="2">
    <source>
        <dbReference type="ARBA" id="ARBA00023002"/>
    </source>
</evidence>
<dbReference type="PRINTS" id="PR00080">
    <property type="entry name" value="SDRFAMILY"/>
</dbReference>
<reference evidence="4" key="2">
    <citation type="submission" date="2020-09" db="EMBL/GenBank/DDBJ databases">
        <authorList>
            <person name="Sun Q."/>
            <person name="Kim S."/>
        </authorList>
    </citation>
    <scope>NUCLEOTIDE SEQUENCE</scope>
    <source>
        <strain evidence="4">KCTC 42650</strain>
    </source>
</reference>
<dbReference type="InterPro" id="IPR057326">
    <property type="entry name" value="KR_dom"/>
</dbReference>
<comment type="similarity">
    <text evidence="1">Belongs to the short-chain dehydrogenases/reductases (SDR) family.</text>
</comment>
<sequence length="251" mass="25905">MMELAARLSGLSAMVTGGAKGIGAAIVRRLAAEGVRVAIFDRNAEIAQALAEDCGNGASVAAVDLTDFAAVRAQIALQGPFDIAVNNAGVDQHAFFTRTTEEDWRRLLAINLEAVFNVTQAVLPAMQERGFGRIVNIGSEAGRMGSRGGSVYAAAKGGLIAFTKSIAMENARYGITANTVVPGPIDTPLLRRAVEGGGEKLLQAMENATLLRRLGTPDEVAAAVAFLASREGGYVTGETLGVSGGMGIAQA</sequence>
<feature type="domain" description="Ketoreductase" evidence="3">
    <location>
        <begin position="11"/>
        <end position="188"/>
    </location>
</feature>
<organism evidence="4 5">
    <name type="scientific">Seohaeicola zhoushanensis</name>
    <dbReference type="NCBI Taxonomy" id="1569283"/>
    <lineage>
        <taxon>Bacteria</taxon>
        <taxon>Pseudomonadati</taxon>
        <taxon>Pseudomonadota</taxon>
        <taxon>Alphaproteobacteria</taxon>
        <taxon>Rhodobacterales</taxon>
        <taxon>Roseobacteraceae</taxon>
        <taxon>Seohaeicola</taxon>
    </lineage>
</organism>
<dbReference type="PANTHER" id="PTHR42879">
    <property type="entry name" value="3-OXOACYL-(ACYL-CARRIER-PROTEIN) REDUCTASE"/>
    <property type="match status" value="1"/>
</dbReference>
<dbReference type="PANTHER" id="PTHR42879:SF2">
    <property type="entry name" value="3-OXOACYL-[ACYL-CARRIER-PROTEIN] REDUCTASE FABG"/>
    <property type="match status" value="1"/>
</dbReference>
<gene>
    <name evidence="4" type="ORF">GCM10017056_28490</name>
</gene>
<protein>
    <submittedName>
        <fullName evidence="4">3-oxoacyl-ACP reductase</fullName>
    </submittedName>
</protein>
<accession>A0A8J3GZ83</accession>
<dbReference type="PROSITE" id="PS00061">
    <property type="entry name" value="ADH_SHORT"/>
    <property type="match status" value="1"/>
</dbReference>
<dbReference type="EMBL" id="BNCJ01000007">
    <property type="protein sequence ID" value="GHF55184.1"/>
    <property type="molecule type" value="Genomic_DNA"/>
</dbReference>
<dbReference type="InterPro" id="IPR036291">
    <property type="entry name" value="NAD(P)-bd_dom_sf"/>
</dbReference>
<evidence type="ECO:0000256" key="1">
    <source>
        <dbReference type="ARBA" id="ARBA00006484"/>
    </source>
</evidence>
<keyword evidence="2" id="KW-0560">Oxidoreductase</keyword>
<dbReference type="PRINTS" id="PR00081">
    <property type="entry name" value="GDHRDH"/>
</dbReference>
<dbReference type="GO" id="GO:0032787">
    <property type="term" value="P:monocarboxylic acid metabolic process"/>
    <property type="evidence" value="ECO:0007669"/>
    <property type="project" value="UniProtKB-ARBA"/>
</dbReference>
<comment type="caution">
    <text evidence="4">The sequence shown here is derived from an EMBL/GenBank/DDBJ whole genome shotgun (WGS) entry which is preliminary data.</text>
</comment>
<dbReference type="AlphaFoldDB" id="A0A8J3GZ83"/>
<dbReference type="Pfam" id="PF13561">
    <property type="entry name" value="adh_short_C2"/>
    <property type="match status" value="1"/>
</dbReference>
<reference evidence="4" key="1">
    <citation type="journal article" date="2014" name="Int. J. Syst. Evol. Microbiol.">
        <title>Complete genome sequence of Corynebacterium casei LMG S-19264T (=DSM 44701T), isolated from a smear-ripened cheese.</title>
        <authorList>
            <consortium name="US DOE Joint Genome Institute (JGI-PGF)"/>
            <person name="Walter F."/>
            <person name="Albersmeier A."/>
            <person name="Kalinowski J."/>
            <person name="Ruckert C."/>
        </authorList>
    </citation>
    <scope>NUCLEOTIDE SEQUENCE</scope>
    <source>
        <strain evidence="4">KCTC 42650</strain>
    </source>
</reference>
<evidence type="ECO:0000259" key="3">
    <source>
        <dbReference type="SMART" id="SM00822"/>
    </source>
</evidence>
<dbReference type="InterPro" id="IPR002347">
    <property type="entry name" value="SDR_fam"/>
</dbReference>
<evidence type="ECO:0000313" key="5">
    <source>
        <dbReference type="Proteomes" id="UP000626220"/>
    </source>
</evidence>
<proteinExistence type="inferred from homology"/>
<dbReference type="InterPro" id="IPR050259">
    <property type="entry name" value="SDR"/>
</dbReference>